<name>A0A0C9TAS3_PAXIN</name>
<evidence type="ECO:0000313" key="1">
    <source>
        <dbReference type="EMBL" id="KIJ04376.1"/>
    </source>
</evidence>
<keyword evidence="2" id="KW-1185">Reference proteome</keyword>
<dbReference type="Proteomes" id="UP000053647">
    <property type="component" value="Unassembled WGS sequence"/>
</dbReference>
<accession>A0A0C9TAS3</accession>
<proteinExistence type="predicted"/>
<dbReference type="HOGENOM" id="CLU_2159177_0_0_1"/>
<reference evidence="1 2" key="1">
    <citation type="submission" date="2014-06" db="EMBL/GenBank/DDBJ databases">
        <authorList>
            <consortium name="DOE Joint Genome Institute"/>
            <person name="Kuo A."/>
            <person name="Kohler A."/>
            <person name="Nagy L.G."/>
            <person name="Floudas D."/>
            <person name="Copeland A."/>
            <person name="Barry K.W."/>
            <person name="Cichocki N."/>
            <person name="Veneault-Fourrey C."/>
            <person name="LaButti K."/>
            <person name="Lindquist E.A."/>
            <person name="Lipzen A."/>
            <person name="Lundell T."/>
            <person name="Morin E."/>
            <person name="Murat C."/>
            <person name="Sun H."/>
            <person name="Tunlid A."/>
            <person name="Henrissat B."/>
            <person name="Grigoriev I.V."/>
            <person name="Hibbett D.S."/>
            <person name="Martin F."/>
            <person name="Nordberg H.P."/>
            <person name="Cantor M.N."/>
            <person name="Hua S.X."/>
        </authorList>
    </citation>
    <scope>NUCLEOTIDE SEQUENCE [LARGE SCALE GENOMIC DNA]</scope>
    <source>
        <strain evidence="1 2">ATCC 200175</strain>
    </source>
</reference>
<protein>
    <submittedName>
        <fullName evidence="1">Uncharacterized protein</fullName>
    </submittedName>
</protein>
<dbReference type="AlphaFoldDB" id="A0A0C9TAS3"/>
<reference evidence="2" key="2">
    <citation type="submission" date="2015-01" db="EMBL/GenBank/DDBJ databases">
        <title>Evolutionary Origins and Diversification of the Mycorrhizal Mutualists.</title>
        <authorList>
            <consortium name="DOE Joint Genome Institute"/>
            <consortium name="Mycorrhizal Genomics Consortium"/>
            <person name="Kohler A."/>
            <person name="Kuo A."/>
            <person name="Nagy L.G."/>
            <person name="Floudas D."/>
            <person name="Copeland A."/>
            <person name="Barry K.W."/>
            <person name="Cichocki N."/>
            <person name="Veneault-Fourrey C."/>
            <person name="LaButti K."/>
            <person name="Lindquist E.A."/>
            <person name="Lipzen A."/>
            <person name="Lundell T."/>
            <person name="Morin E."/>
            <person name="Murat C."/>
            <person name="Riley R."/>
            <person name="Ohm R."/>
            <person name="Sun H."/>
            <person name="Tunlid A."/>
            <person name="Henrissat B."/>
            <person name="Grigoriev I.V."/>
            <person name="Hibbett D.S."/>
            <person name="Martin F."/>
        </authorList>
    </citation>
    <scope>NUCLEOTIDE SEQUENCE [LARGE SCALE GENOMIC DNA]</scope>
    <source>
        <strain evidence="2">ATCC 200175</strain>
    </source>
</reference>
<organism evidence="1 2">
    <name type="scientific">Paxillus involutus ATCC 200175</name>
    <dbReference type="NCBI Taxonomy" id="664439"/>
    <lineage>
        <taxon>Eukaryota</taxon>
        <taxon>Fungi</taxon>
        <taxon>Dikarya</taxon>
        <taxon>Basidiomycota</taxon>
        <taxon>Agaricomycotina</taxon>
        <taxon>Agaricomycetes</taxon>
        <taxon>Agaricomycetidae</taxon>
        <taxon>Boletales</taxon>
        <taxon>Paxilineae</taxon>
        <taxon>Paxillaceae</taxon>
        <taxon>Paxillus</taxon>
    </lineage>
</organism>
<sequence length="111" mass="12631">MSNLPRPRPEEKFSTFKLPIPSASYRRHATLAPTTSDVDRLQLGHFGTEGVRSLRDYSMSITIDPLPSFPHCLSTRPIVWIFSLINRSDPRHCAKQPRLLIHIVIVEPPFG</sequence>
<gene>
    <name evidence="1" type="ORF">PAXINDRAFT_22339</name>
</gene>
<dbReference type="EMBL" id="KN821890">
    <property type="protein sequence ID" value="KIJ04376.1"/>
    <property type="molecule type" value="Genomic_DNA"/>
</dbReference>
<evidence type="ECO:0000313" key="2">
    <source>
        <dbReference type="Proteomes" id="UP000053647"/>
    </source>
</evidence>